<dbReference type="Pfam" id="PF06580">
    <property type="entry name" value="His_kinase"/>
    <property type="match status" value="1"/>
</dbReference>
<evidence type="ECO:0000256" key="1">
    <source>
        <dbReference type="SAM" id="Phobius"/>
    </source>
</evidence>
<dbReference type="GO" id="GO:0016020">
    <property type="term" value="C:membrane"/>
    <property type="evidence" value="ECO:0007669"/>
    <property type="project" value="InterPro"/>
</dbReference>
<dbReference type="OrthoDB" id="9809908at2"/>
<proteinExistence type="predicted"/>
<keyword evidence="4" id="KW-1185">Reference proteome</keyword>
<feature type="transmembrane region" description="Helical" evidence="1">
    <location>
        <begin position="81"/>
        <end position="103"/>
    </location>
</feature>
<dbReference type="Proteomes" id="UP000184498">
    <property type="component" value="Unassembled WGS sequence"/>
</dbReference>
<reference evidence="4" key="1">
    <citation type="submission" date="2016-11" db="EMBL/GenBank/DDBJ databases">
        <authorList>
            <person name="Varghese N."/>
            <person name="Submissions S."/>
        </authorList>
    </citation>
    <scope>NUCLEOTIDE SEQUENCE [LARGE SCALE GENOMIC DNA]</scope>
    <source>
        <strain evidence="4">DSM 18016</strain>
    </source>
</reference>
<name>A0A1M6R0P6_9FLAO</name>
<dbReference type="GO" id="GO:0000155">
    <property type="term" value="F:phosphorelay sensor kinase activity"/>
    <property type="evidence" value="ECO:0007669"/>
    <property type="project" value="InterPro"/>
</dbReference>
<dbReference type="InterPro" id="IPR036890">
    <property type="entry name" value="HATPase_C_sf"/>
</dbReference>
<dbReference type="PANTHER" id="PTHR34220:SF7">
    <property type="entry name" value="SENSOR HISTIDINE KINASE YPDA"/>
    <property type="match status" value="1"/>
</dbReference>
<gene>
    <name evidence="3" type="ORF">SAMN05444371_1616</name>
</gene>
<evidence type="ECO:0000313" key="4">
    <source>
        <dbReference type="Proteomes" id="UP000184498"/>
    </source>
</evidence>
<dbReference type="STRING" id="216903.SAMN05444371_1616"/>
<feature type="transmembrane region" description="Helical" evidence="1">
    <location>
        <begin position="115"/>
        <end position="138"/>
    </location>
</feature>
<feature type="domain" description="Signal transduction histidine kinase internal region" evidence="2">
    <location>
        <begin position="157"/>
        <end position="236"/>
    </location>
</feature>
<evidence type="ECO:0000313" key="3">
    <source>
        <dbReference type="EMBL" id="SHK25907.1"/>
    </source>
</evidence>
<feature type="transmembrane region" description="Helical" evidence="1">
    <location>
        <begin position="42"/>
        <end position="61"/>
    </location>
</feature>
<dbReference type="EMBL" id="FRAM01000002">
    <property type="protein sequence ID" value="SHK25907.1"/>
    <property type="molecule type" value="Genomic_DNA"/>
</dbReference>
<keyword evidence="1" id="KW-0812">Transmembrane</keyword>
<sequence length="341" mass="39504">MTFQKKGFKFIGYFIIGVVFYGMLLLINPWDYPLTKEFVLEVLRDLAVTFIGVLTIMESSFWVSKKLDKHFPWRSALTKRIFIQIGILMVIVSSVLFLSRLLIPDAYYDETTVRQVFVTGTVMCILFSAVFTAASFFIQWNTATVTLAKYEEKVAKAELEFLKMQIDPHFLFNNFSTLTSLIEEDSQLAVEYVQQLSNIYRHVLKDKEHHVVPLKEELEFIRSYLFLYEARYQESLMVKIDIPDSLMNKGIATATMQLLVENAIKHNSISRQSPLKIEILADQDGIVIKNNINPVTTQRASKGIGLKNITERYQLLGNEVVSIKHDDDFFWVRVPFLELKR</sequence>
<feature type="transmembrane region" description="Helical" evidence="1">
    <location>
        <begin position="12"/>
        <end position="30"/>
    </location>
</feature>
<dbReference type="Gene3D" id="3.30.565.10">
    <property type="entry name" value="Histidine kinase-like ATPase, C-terminal domain"/>
    <property type="match status" value="1"/>
</dbReference>
<keyword evidence="1" id="KW-1133">Transmembrane helix</keyword>
<dbReference type="RefSeq" id="WP_072997303.1">
    <property type="nucleotide sequence ID" value="NZ_FRAM01000002.1"/>
</dbReference>
<dbReference type="PANTHER" id="PTHR34220">
    <property type="entry name" value="SENSOR HISTIDINE KINASE YPDA"/>
    <property type="match status" value="1"/>
</dbReference>
<keyword evidence="3" id="KW-0418">Kinase</keyword>
<dbReference type="AlphaFoldDB" id="A0A1M6R0P6"/>
<dbReference type="InterPro" id="IPR010559">
    <property type="entry name" value="Sig_transdc_His_kin_internal"/>
</dbReference>
<keyword evidence="3" id="KW-0808">Transferase</keyword>
<evidence type="ECO:0000259" key="2">
    <source>
        <dbReference type="Pfam" id="PF06580"/>
    </source>
</evidence>
<organism evidence="3 4">
    <name type="scientific">Epilithonimonas mollis</name>
    <dbReference type="NCBI Taxonomy" id="216903"/>
    <lineage>
        <taxon>Bacteria</taxon>
        <taxon>Pseudomonadati</taxon>
        <taxon>Bacteroidota</taxon>
        <taxon>Flavobacteriia</taxon>
        <taxon>Flavobacteriales</taxon>
        <taxon>Weeksellaceae</taxon>
        <taxon>Chryseobacterium group</taxon>
        <taxon>Epilithonimonas</taxon>
    </lineage>
</organism>
<keyword evidence="1" id="KW-0472">Membrane</keyword>
<protein>
    <submittedName>
        <fullName evidence="3">Histidine kinase</fullName>
    </submittedName>
</protein>
<dbReference type="InterPro" id="IPR050640">
    <property type="entry name" value="Bact_2-comp_sensor_kinase"/>
</dbReference>
<accession>A0A1M6R0P6</accession>